<evidence type="ECO:0000313" key="1">
    <source>
        <dbReference type="EMBL" id="PZN72067.1"/>
    </source>
</evidence>
<comment type="caution">
    <text evidence="1">The sequence shown here is derived from an EMBL/GenBank/DDBJ whole genome shotgun (WGS) entry which is preliminary data.</text>
</comment>
<name>A0A2W4SKG7_9GAMM</name>
<gene>
    <name evidence="1" type="ORF">DM484_25030</name>
</gene>
<sequence length="73" mass="7883">MKTITVKYGVDQITKQVEDDFTFGDLQASDSFKAALGFGDNTKTLVDGIEQNRDTIIPAGTTVRIETAANTKA</sequence>
<dbReference type="EMBL" id="QJPH01000500">
    <property type="protein sequence ID" value="PZN72067.1"/>
    <property type="molecule type" value="Genomic_DNA"/>
</dbReference>
<organism evidence="1 2">
    <name type="scientific">Candidatus Methylumidiphilus alinenensis</name>
    <dbReference type="NCBI Taxonomy" id="2202197"/>
    <lineage>
        <taxon>Bacteria</taxon>
        <taxon>Pseudomonadati</taxon>
        <taxon>Pseudomonadota</taxon>
        <taxon>Gammaproteobacteria</taxon>
        <taxon>Methylococcales</taxon>
        <taxon>Candidatus Methylumidiphilus</taxon>
    </lineage>
</organism>
<evidence type="ECO:0000313" key="2">
    <source>
        <dbReference type="Proteomes" id="UP000249396"/>
    </source>
</evidence>
<dbReference type="AlphaFoldDB" id="A0A2W4SKG7"/>
<dbReference type="Proteomes" id="UP000249396">
    <property type="component" value="Unassembled WGS sequence"/>
</dbReference>
<reference evidence="1 2" key="1">
    <citation type="journal article" date="2018" name="Aquat. Microb. Ecol.">
        <title>Gammaproteobacterial methanotrophs dominate.</title>
        <authorList>
            <person name="Rissanen A.J."/>
            <person name="Saarenheimo J."/>
            <person name="Tiirola M."/>
            <person name="Peura S."/>
            <person name="Aalto S.L."/>
            <person name="Karvinen A."/>
            <person name="Nykanen H."/>
        </authorList>
    </citation>
    <scope>NUCLEOTIDE SEQUENCE [LARGE SCALE GENOMIC DNA]</scope>
    <source>
        <strain evidence="1">AMbin10</strain>
    </source>
</reference>
<proteinExistence type="predicted"/>
<accession>A0A2W4SKG7</accession>
<protein>
    <submittedName>
        <fullName evidence="1">Uncharacterized protein</fullName>
    </submittedName>
</protein>